<dbReference type="Pfam" id="PF04055">
    <property type="entry name" value="Radical_SAM"/>
    <property type="match status" value="1"/>
</dbReference>
<dbReference type="InterPro" id="IPR007197">
    <property type="entry name" value="rSAM"/>
</dbReference>
<keyword evidence="3" id="KW-0408">Iron</keyword>
<gene>
    <name evidence="6" type="ORF">QFZ49_004859</name>
</gene>
<evidence type="ECO:0000256" key="3">
    <source>
        <dbReference type="ARBA" id="ARBA00023004"/>
    </source>
</evidence>
<evidence type="ECO:0000313" key="7">
    <source>
        <dbReference type="Proteomes" id="UP001223072"/>
    </source>
</evidence>
<sequence>MTIVADRRRAPAVDNLRIDTQLIADSIDAALRTELYVVFKHRALRSICDLALVRVTMDRTLRVKVIDACGMTCTFCHNEGTPVSADNHAQTAGEFGAAGRSGRVSIYLATNGARFVAAPMFPDDAFRAALAGLRDALGFEEVHLTGGEPTLHPKLAAIVAVAREEGYGVGVTSNGENGARVLPACAKAGLGRVNFSIFGTTPEELAQVQNVRFRTASLAARKIEALERSIQVATEEGVGVSANVVIPDRGHIERVHRLLDRYSPQVSLRILSSLADGDKSLDAIDELLGGLGAVPQEVHVIAGTSGFRISYTLPDGRLIKVKHIRPLRLPETCARCRFNNTTDCQEGYYGVRLYRDPKGTFHVGVCIQRMDLCLPIDEFLGSAVCSEINEMREGEFHDLTAQTVP</sequence>
<protein>
    <submittedName>
        <fullName evidence="6">Cyclic pyranopterin phosphate synthase</fullName>
        <ecNumber evidence="6">4.1.99.22</ecNumber>
    </submittedName>
</protein>
<dbReference type="GO" id="GO:0061798">
    <property type="term" value="F:GTP 3',8'-cyclase activity"/>
    <property type="evidence" value="ECO:0007669"/>
    <property type="project" value="UniProtKB-EC"/>
</dbReference>
<proteinExistence type="predicted"/>
<keyword evidence="1" id="KW-0949">S-adenosyl-L-methionine</keyword>
<keyword evidence="2" id="KW-0479">Metal-binding</keyword>
<dbReference type="InterPro" id="IPR058240">
    <property type="entry name" value="rSAM_sf"/>
</dbReference>
<dbReference type="PANTHER" id="PTHR11228:SF34">
    <property type="entry name" value="TUNGSTEN-CONTAINING ALDEHYDE FERREDOXIN OXIDOREDUCTASE COFACTOR MODIFYING PROTEIN"/>
    <property type="match status" value="1"/>
</dbReference>
<evidence type="ECO:0000256" key="4">
    <source>
        <dbReference type="ARBA" id="ARBA00023014"/>
    </source>
</evidence>
<keyword evidence="6" id="KW-0456">Lyase</keyword>
<dbReference type="SFLD" id="SFLDG01067">
    <property type="entry name" value="SPASM/twitch_domain_containing"/>
    <property type="match status" value="1"/>
</dbReference>
<organism evidence="6 7">
    <name type="scientific">Streptomyces turgidiscabies</name>
    <dbReference type="NCBI Taxonomy" id="85558"/>
    <lineage>
        <taxon>Bacteria</taxon>
        <taxon>Bacillati</taxon>
        <taxon>Actinomycetota</taxon>
        <taxon>Actinomycetes</taxon>
        <taxon>Kitasatosporales</taxon>
        <taxon>Streptomycetaceae</taxon>
        <taxon>Streptomyces</taxon>
    </lineage>
</organism>
<dbReference type="Gene3D" id="3.20.20.70">
    <property type="entry name" value="Aldolase class I"/>
    <property type="match status" value="1"/>
</dbReference>
<dbReference type="PROSITE" id="PS51918">
    <property type="entry name" value="RADICAL_SAM"/>
    <property type="match status" value="1"/>
</dbReference>
<dbReference type="EMBL" id="JAUSZS010000004">
    <property type="protein sequence ID" value="MDQ0934919.1"/>
    <property type="molecule type" value="Genomic_DNA"/>
</dbReference>
<dbReference type="InterPro" id="IPR050377">
    <property type="entry name" value="Radical_SAM_PqqE_MftC-like"/>
</dbReference>
<dbReference type="SFLD" id="SFLDS00029">
    <property type="entry name" value="Radical_SAM"/>
    <property type="match status" value="1"/>
</dbReference>
<feature type="domain" description="Radical SAM core" evidence="5">
    <location>
        <begin position="55"/>
        <end position="339"/>
    </location>
</feature>
<keyword evidence="4" id="KW-0411">Iron-sulfur</keyword>
<evidence type="ECO:0000313" key="6">
    <source>
        <dbReference type="EMBL" id="MDQ0934919.1"/>
    </source>
</evidence>
<dbReference type="CDD" id="cd01335">
    <property type="entry name" value="Radical_SAM"/>
    <property type="match status" value="1"/>
</dbReference>
<reference evidence="6 7" key="1">
    <citation type="submission" date="2023-07" db="EMBL/GenBank/DDBJ databases">
        <title>Comparative genomics of wheat-associated soil bacteria to identify genetic determinants of phenazine resistance.</title>
        <authorList>
            <person name="Mouncey N."/>
        </authorList>
    </citation>
    <scope>NUCLEOTIDE SEQUENCE [LARGE SCALE GENOMIC DNA]</scope>
    <source>
        <strain evidence="6 7">W2I16</strain>
    </source>
</reference>
<accession>A0ABU0RSH9</accession>
<dbReference type="Proteomes" id="UP001223072">
    <property type="component" value="Unassembled WGS sequence"/>
</dbReference>
<dbReference type="PANTHER" id="PTHR11228">
    <property type="entry name" value="RADICAL SAM DOMAIN PROTEIN"/>
    <property type="match status" value="1"/>
</dbReference>
<keyword evidence="7" id="KW-1185">Reference proteome</keyword>
<dbReference type="EC" id="4.1.99.22" evidence="6"/>
<dbReference type="SUPFAM" id="SSF102114">
    <property type="entry name" value="Radical SAM enzymes"/>
    <property type="match status" value="1"/>
</dbReference>
<evidence type="ECO:0000259" key="5">
    <source>
        <dbReference type="PROSITE" id="PS51918"/>
    </source>
</evidence>
<dbReference type="InterPro" id="IPR013785">
    <property type="entry name" value="Aldolase_TIM"/>
</dbReference>
<evidence type="ECO:0000256" key="2">
    <source>
        <dbReference type="ARBA" id="ARBA00022723"/>
    </source>
</evidence>
<evidence type="ECO:0000256" key="1">
    <source>
        <dbReference type="ARBA" id="ARBA00022691"/>
    </source>
</evidence>
<name>A0ABU0RSH9_9ACTN</name>
<comment type="caution">
    <text evidence="6">The sequence shown here is derived from an EMBL/GenBank/DDBJ whole genome shotgun (WGS) entry which is preliminary data.</text>
</comment>
<dbReference type="RefSeq" id="WP_307628441.1">
    <property type="nucleotide sequence ID" value="NZ_JAUSZS010000004.1"/>
</dbReference>